<gene>
    <name evidence="2" type="ORF">MEDL_3518</name>
</gene>
<evidence type="ECO:0000313" key="3">
    <source>
        <dbReference type="Proteomes" id="UP000683360"/>
    </source>
</evidence>
<evidence type="ECO:0000256" key="1">
    <source>
        <dbReference type="SAM" id="Phobius"/>
    </source>
</evidence>
<keyword evidence="1" id="KW-0472">Membrane</keyword>
<feature type="transmembrane region" description="Helical" evidence="1">
    <location>
        <begin position="287"/>
        <end position="310"/>
    </location>
</feature>
<evidence type="ECO:0008006" key="4">
    <source>
        <dbReference type="Google" id="ProtNLM"/>
    </source>
</evidence>
<organism evidence="2 3">
    <name type="scientific">Mytilus edulis</name>
    <name type="common">Blue mussel</name>
    <dbReference type="NCBI Taxonomy" id="6550"/>
    <lineage>
        <taxon>Eukaryota</taxon>
        <taxon>Metazoa</taxon>
        <taxon>Spiralia</taxon>
        <taxon>Lophotrochozoa</taxon>
        <taxon>Mollusca</taxon>
        <taxon>Bivalvia</taxon>
        <taxon>Autobranchia</taxon>
        <taxon>Pteriomorphia</taxon>
        <taxon>Mytilida</taxon>
        <taxon>Mytiloidea</taxon>
        <taxon>Mytilidae</taxon>
        <taxon>Mytilinae</taxon>
        <taxon>Mytilus</taxon>
    </lineage>
</organism>
<accession>A0A8S3PZA9</accession>
<dbReference type="AlphaFoldDB" id="A0A8S3PZA9"/>
<proteinExistence type="predicted"/>
<reference evidence="2" key="1">
    <citation type="submission" date="2021-03" db="EMBL/GenBank/DDBJ databases">
        <authorList>
            <person name="Bekaert M."/>
        </authorList>
    </citation>
    <scope>NUCLEOTIDE SEQUENCE</scope>
</reference>
<name>A0A8S3PZA9_MYTED</name>
<keyword evidence="3" id="KW-1185">Reference proteome</keyword>
<keyword evidence="1" id="KW-0812">Transmembrane</keyword>
<keyword evidence="1" id="KW-1133">Transmembrane helix</keyword>
<dbReference type="Proteomes" id="UP000683360">
    <property type="component" value="Unassembled WGS sequence"/>
</dbReference>
<dbReference type="EMBL" id="CAJPWZ010000195">
    <property type="protein sequence ID" value="CAG2188073.1"/>
    <property type="molecule type" value="Genomic_DNA"/>
</dbReference>
<protein>
    <recommendedName>
        <fullName evidence="4">WSC domain-containing protein</fullName>
    </recommendedName>
</protein>
<comment type="caution">
    <text evidence="2">The sequence shown here is derived from an EMBL/GenBank/DDBJ whole genome shotgun (WGS) entry which is preliminary data.</text>
</comment>
<evidence type="ECO:0000313" key="2">
    <source>
        <dbReference type="EMBL" id="CAG2188073.1"/>
    </source>
</evidence>
<sequence>MIHQTGPSIPSVQNEYGQCDRVEYPTLCQTFSACRADELCDADLKAYKASHNPAIGKRAAVQVCSACCEGNRCNQGGCQVLVKSCFNNIGTWDIPAQPYSPSQYEGNITSACSYECRKIKLFALKANRCACLNSLRNMVVTKMDNCKMVCNGSERDPCGDARYYTVYEQKDFENFQKAENGTTYNRRSEFKWIINKTFTEISNETADFHNVKCLLLNESLQYVPMSCNLNYSALCEAGSEKEITTETNDIDMETSLSTSQSKKTLISGISTTTSPGTSKSDFGTPTYVTVITVVGALITVGMAIVILLLYRRNRKRIIHHSRNSASNDIHASLEGEQTMQMFSSNDRSRNRTNTVPFILQHKQHPDNISVSKYQDPIDMENQYQRLDFSLQSDLKESTR</sequence>